<feature type="compositionally biased region" description="Low complexity" evidence="3">
    <location>
        <begin position="640"/>
        <end position="656"/>
    </location>
</feature>
<feature type="domain" description="ELYS-like" evidence="4">
    <location>
        <begin position="54"/>
        <end position="279"/>
    </location>
</feature>
<feature type="compositionally biased region" description="Acidic residues" evidence="3">
    <location>
        <begin position="618"/>
        <end position="636"/>
    </location>
</feature>
<accession>A0A5C5G531</accession>
<name>A0A5C5G531_9BASI</name>
<feature type="compositionally biased region" description="Acidic residues" evidence="3">
    <location>
        <begin position="502"/>
        <end position="512"/>
    </location>
</feature>
<feature type="compositionally biased region" description="Low complexity" evidence="3">
    <location>
        <begin position="526"/>
        <end position="535"/>
    </location>
</feature>
<comment type="subcellular location">
    <subcellularLocation>
        <location evidence="1">Nucleus</location>
    </subcellularLocation>
</comment>
<keyword evidence="6" id="KW-1185">Reference proteome</keyword>
<dbReference type="OrthoDB" id="20729at2759"/>
<dbReference type="InterPro" id="IPR025151">
    <property type="entry name" value="ELYS_dom"/>
</dbReference>
<comment type="caution">
    <text evidence="5">The sequence shown here is derived from an EMBL/GenBank/DDBJ whole genome shotgun (WGS) entry which is preliminary data.</text>
</comment>
<proteinExistence type="predicted"/>
<protein>
    <recommendedName>
        <fullName evidence="4">ELYS-like domain-containing protein</fullName>
    </recommendedName>
</protein>
<dbReference type="GO" id="GO:0005634">
    <property type="term" value="C:nucleus"/>
    <property type="evidence" value="ECO:0007669"/>
    <property type="project" value="UniProtKB-SubCell"/>
</dbReference>
<evidence type="ECO:0000259" key="4">
    <source>
        <dbReference type="Pfam" id="PF13934"/>
    </source>
</evidence>
<evidence type="ECO:0000256" key="3">
    <source>
        <dbReference type="SAM" id="MobiDB-lite"/>
    </source>
</evidence>
<feature type="region of interest" description="Disordered" evidence="3">
    <location>
        <begin position="477"/>
        <end position="762"/>
    </location>
</feature>
<feature type="compositionally biased region" description="Low complexity" evidence="3">
    <location>
        <begin position="480"/>
        <end position="494"/>
    </location>
</feature>
<gene>
    <name evidence="5" type="ORF">DMC30DRAFT_444338</name>
</gene>
<dbReference type="EMBL" id="SOZI01000011">
    <property type="protein sequence ID" value="TNY23444.1"/>
    <property type="molecule type" value="Genomic_DNA"/>
</dbReference>
<organism evidence="5 6">
    <name type="scientific">Rhodotorula diobovata</name>
    <dbReference type="NCBI Taxonomy" id="5288"/>
    <lineage>
        <taxon>Eukaryota</taxon>
        <taxon>Fungi</taxon>
        <taxon>Dikarya</taxon>
        <taxon>Basidiomycota</taxon>
        <taxon>Pucciniomycotina</taxon>
        <taxon>Microbotryomycetes</taxon>
        <taxon>Sporidiobolales</taxon>
        <taxon>Sporidiobolaceae</taxon>
        <taxon>Rhodotorula</taxon>
    </lineage>
</organism>
<feature type="compositionally biased region" description="Low complexity" evidence="3">
    <location>
        <begin position="663"/>
        <end position="679"/>
    </location>
</feature>
<sequence length="762" mass="79693">MDSSQESFVVVSPTPPSVPPSLARFFPSLSLSLNDHADLAHDVEHRRANQPDARLFIDHLVKLALPNDDDHSDHGTLFPQDVASLLGRLARASSSPVARSCLYYLALALSGPSLARDLALDLVLPVPFRLATKALFLLDSGHHRLALRLLADPRVQPDFVPRTFAVLAATPHDPRDRADLVLSYWRLARIDLVQHSSAECRHVLRALCAPERPRGVHEAWQLARTWHVEGERDGLAATILETCFGANHSGLPLSAHLSALMVVPFLPSEDRLANTFCASPPPPLFLTLTVDWRLSKLVAESRPVDALRFSARVRRDQGDKLAPSDARDRLLKAVEANLTDVQRSTLELDLAAAAAPAPSTTSSSAAQALQPAPPPAAPTAADLPLSASPFVRSQAGAQQGGVLRALEHAQGTPRKVAPSAAPGSPFVVQQRGAAAPVSAGTPARAGAAVGAEQQQQQKPTLPGFGSVRQAALTSSVLASPAATPRGRAPAPGTAEKAKTRDADEDDDGDEEMQSPTAAHDDDDGDAGFARRAALDPAVQRTIAAASASASASAAPRRAASGSAGKASEPTKRRAVARRAPHEREVDRERSSARTRTGKGPQTGGGKPPGAFPSSSAAGDDDETQDEQDDEQDDDEPAPAPAQRSRAARTAATTTPARPRRSARASASAAGSSRAGTAEPASPPPTATAGRRRATRAGSAAPGESALQLQPQQTPVRRSSRLSGMGSAAGKGQGEGTGTARRATRGGKGARGRGKIEEDSDEE</sequence>
<feature type="compositionally biased region" description="Gly residues" evidence="3">
    <location>
        <begin position="726"/>
        <end position="736"/>
    </location>
</feature>
<evidence type="ECO:0000313" key="6">
    <source>
        <dbReference type="Proteomes" id="UP000311382"/>
    </source>
</evidence>
<feature type="compositionally biased region" description="Polar residues" evidence="3">
    <location>
        <begin position="706"/>
        <end position="716"/>
    </location>
</feature>
<feature type="compositionally biased region" description="Basic and acidic residues" evidence="3">
    <location>
        <begin position="579"/>
        <end position="591"/>
    </location>
</feature>
<keyword evidence="2" id="KW-0539">Nucleus</keyword>
<feature type="compositionally biased region" description="Basic residues" evidence="3">
    <location>
        <begin position="741"/>
        <end position="752"/>
    </location>
</feature>
<evidence type="ECO:0000256" key="1">
    <source>
        <dbReference type="ARBA" id="ARBA00004123"/>
    </source>
</evidence>
<feature type="compositionally biased region" description="Low complexity" evidence="3">
    <location>
        <begin position="543"/>
        <end position="567"/>
    </location>
</feature>
<feature type="compositionally biased region" description="Low complexity" evidence="3">
    <location>
        <begin position="359"/>
        <end position="370"/>
    </location>
</feature>
<reference evidence="5 6" key="1">
    <citation type="submission" date="2019-03" db="EMBL/GenBank/DDBJ databases">
        <title>Rhodosporidium diobovatum UCD-FST 08-225 genome sequencing, assembly, and annotation.</title>
        <authorList>
            <person name="Fakankun I.U."/>
            <person name="Fristensky B."/>
            <person name="Levin D.B."/>
        </authorList>
    </citation>
    <scope>NUCLEOTIDE SEQUENCE [LARGE SCALE GENOMIC DNA]</scope>
    <source>
        <strain evidence="5 6">UCD-FST 08-225</strain>
    </source>
</reference>
<dbReference type="Proteomes" id="UP000311382">
    <property type="component" value="Unassembled WGS sequence"/>
</dbReference>
<feature type="region of interest" description="Disordered" evidence="3">
    <location>
        <begin position="359"/>
        <end position="383"/>
    </location>
</feature>
<evidence type="ECO:0000256" key="2">
    <source>
        <dbReference type="ARBA" id="ARBA00023242"/>
    </source>
</evidence>
<dbReference type="AlphaFoldDB" id="A0A5C5G531"/>
<dbReference type="STRING" id="5288.A0A5C5G531"/>
<dbReference type="Pfam" id="PF13934">
    <property type="entry name" value="ELYS"/>
    <property type="match status" value="1"/>
</dbReference>
<evidence type="ECO:0000313" key="5">
    <source>
        <dbReference type="EMBL" id="TNY23444.1"/>
    </source>
</evidence>